<dbReference type="InterPro" id="IPR011460">
    <property type="entry name" value="Lcl_C"/>
</dbReference>
<feature type="domain" description="Lcl C-terminal" evidence="1">
    <location>
        <begin position="14"/>
        <end position="86"/>
    </location>
</feature>
<dbReference type="AlphaFoldDB" id="A0A7T0C3H6"/>
<protein>
    <submittedName>
        <fullName evidence="2">DUF1566 domain-containing protein</fullName>
    </submittedName>
</protein>
<dbReference type="EMBL" id="CP048620">
    <property type="protein sequence ID" value="QPJ65849.1"/>
    <property type="molecule type" value="Genomic_DNA"/>
</dbReference>
<dbReference type="KEGG" id="nva:G3M78_10780"/>
<accession>A0A7T0C3H6</accession>
<reference evidence="3" key="1">
    <citation type="submission" date="2020-02" db="EMBL/GenBank/DDBJ databases">
        <title>Genomic and physiological characterization of two novel Nitrospinaceae genera.</title>
        <authorList>
            <person name="Mueller A.J."/>
            <person name="Jung M.-Y."/>
            <person name="Strachan C.R."/>
            <person name="Herbold C.W."/>
            <person name="Kirkegaard R.H."/>
            <person name="Daims H."/>
        </authorList>
    </citation>
    <scope>NUCLEOTIDE SEQUENCE [LARGE SCALE GENOMIC DNA]</scope>
</reference>
<evidence type="ECO:0000313" key="3">
    <source>
        <dbReference type="Proteomes" id="UP000594464"/>
    </source>
</evidence>
<dbReference type="Pfam" id="PF07603">
    <property type="entry name" value="Lcl_C"/>
    <property type="match status" value="1"/>
</dbReference>
<gene>
    <name evidence="2" type="ORF">G3M78_10780</name>
</gene>
<sequence>MKSKERFVLASEDVVVDTERRLMWKRTDTMNDLKRWVNYPDSADYARELRENKFAGFDDWRLPTKEEMESLYDESLSNKDRFDKEVHISELFAPGGGISMVAGMVSGRFRTWVMSTRDGSFEHPDGLWTLSDSARAVRTMRDDETITEIS</sequence>
<evidence type="ECO:0000259" key="1">
    <source>
        <dbReference type="Pfam" id="PF07603"/>
    </source>
</evidence>
<name>A0A7T0C3H6_9BACT</name>
<proteinExistence type="predicted"/>
<organism evidence="2 3">
    <name type="scientific">Candidatus Nitrohelix vancouverensis</name>
    <dbReference type="NCBI Taxonomy" id="2705534"/>
    <lineage>
        <taxon>Bacteria</taxon>
        <taxon>Pseudomonadati</taxon>
        <taxon>Nitrospinota/Tectimicrobiota group</taxon>
        <taxon>Nitrospinota</taxon>
        <taxon>Nitrospinia</taxon>
        <taxon>Nitrospinales</taxon>
        <taxon>Nitrospinaceae</taxon>
        <taxon>Candidatus Nitrohelix</taxon>
    </lineage>
</organism>
<dbReference type="Proteomes" id="UP000594464">
    <property type="component" value="Chromosome"/>
</dbReference>
<evidence type="ECO:0000313" key="2">
    <source>
        <dbReference type="EMBL" id="QPJ65849.1"/>
    </source>
</evidence>